<keyword evidence="7 10" id="KW-0443">Lipid metabolism</keyword>
<comment type="similarity">
    <text evidence="10">Belongs to the ELO family.</text>
</comment>
<dbReference type="GO" id="GO:0005789">
    <property type="term" value="C:endoplasmic reticulum membrane"/>
    <property type="evidence" value="ECO:0007669"/>
    <property type="project" value="TreeGrafter"/>
</dbReference>
<keyword evidence="9 10" id="KW-0275">Fatty acid biosynthesis</keyword>
<keyword evidence="4 10" id="KW-0812">Transmembrane</keyword>
<gene>
    <name evidence="11" type="ORF">DBV15_02360</name>
</gene>
<comment type="catalytic activity">
    <reaction evidence="10">
        <text>a very-long-chain acyl-CoA + malonyl-CoA + H(+) = a very-long-chain 3-oxoacyl-CoA + CO2 + CoA</text>
        <dbReference type="Rhea" id="RHEA:32727"/>
        <dbReference type="ChEBI" id="CHEBI:15378"/>
        <dbReference type="ChEBI" id="CHEBI:16526"/>
        <dbReference type="ChEBI" id="CHEBI:57287"/>
        <dbReference type="ChEBI" id="CHEBI:57384"/>
        <dbReference type="ChEBI" id="CHEBI:90725"/>
        <dbReference type="ChEBI" id="CHEBI:90736"/>
        <dbReference type="EC" id="2.3.1.199"/>
    </reaction>
</comment>
<organism evidence="11 12">
    <name type="scientific">Temnothorax longispinosus</name>
    <dbReference type="NCBI Taxonomy" id="300112"/>
    <lineage>
        <taxon>Eukaryota</taxon>
        <taxon>Metazoa</taxon>
        <taxon>Ecdysozoa</taxon>
        <taxon>Arthropoda</taxon>
        <taxon>Hexapoda</taxon>
        <taxon>Insecta</taxon>
        <taxon>Pterygota</taxon>
        <taxon>Neoptera</taxon>
        <taxon>Endopterygota</taxon>
        <taxon>Hymenoptera</taxon>
        <taxon>Apocrita</taxon>
        <taxon>Aculeata</taxon>
        <taxon>Formicoidea</taxon>
        <taxon>Formicidae</taxon>
        <taxon>Myrmicinae</taxon>
        <taxon>Temnothorax</taxon>
    </lineage>
</organism>
<feature type="transmembrane region" description="Helical" evidence="10">
    <location>
        <begin position="190"/>
        <end position="211"/>
    </location>
</feature>
<keyword evidence="6 10" id="KW-1133">Transmembrane helix</keyword>
<dbReference type="GO" id="GO:0034625">
    <property type="term" value="P:fatty acid elongation, monounsaturated fatty acid"/>
    <property type="evidence" value="ECO:0007669"/>
    <property type="project" value="TreeGrafter"/>
</dbReference>
<dbReference type="GO" id="GO:0042761">
    <property type="term" value="P:very long-chain fatty acid biosynthetic process"/>
    <property type="evidence" value="ECO:0007669"/>
    <property type="project" value="TreeGrafter"/>
</dbReference>
<reference evidence="11 12" key="1">
    <citation type="journal article" date="2019" name="Philos. Trans. R. Soc. Lond., B, Biol. Sci.">
        <title>Ant behaviour and brain gene expression of defending hosts depend on the ecological success of the intruding social parasite.</title>
        <authorList>
            <person name="Kaur R."/>
            <person name="Stoldt M."/>
            <person name="Jongepier E."/>
            <person name="Feldmeyer B."/>
            <person name="Menzel F."/>
            <person name="Bornberg-Bauer E."/>
            <person name="Foitzik S."/>
        </authorList>
    </citation>
    <scope>NUCLEOTIDE SEQUENCE [LARGE SCALE GENOMIC DNA]</scope>
    <source>
        <tissue evidence="11">Whole body</tissue>
    </source>
</reference>
<keyword evidence="8 10" id="KW-0472">Membrane</keyword>
<evidence type="ECO:0000256" key="1">
    <source>
        <dbReference type="ARBA" id="ARBA00004141"/>
    </source>
</evidence>
<name>A0A4S2JWE6_9HYME</name>
<dbReference type="Proteomes" id="UP000310200">
    <property type="component" value="Unassembled WGS sequence"/>
</dbReference>
<dbReference type="Pfam" id="PF01151">
    <property type="entry name" value="ELO"/>
    <property type="match status" value="1"/>
</dbReference>
<dbReference type="InterPro" id="IPR002076">
    <property type="entry name" value="ELO_fam"/>
</dbReference>
<dbReference type="PANTHER" id="PTHR11157">
    <property type="entry name" value="FATTY ACID ACYL TRANSFERASE-RELATED"/>
    <property type="match status" value="1"/>
</dbReference>
<evidence type="ECO:0000256" key="5">
    <source>
        <dbReference type="ARBA" id="ARBA00022832"/>
    </source>
</evidence>
<feature type="transmembrane region" description="Helical" evidence="10">
    <location>
        <begin position="160"/>
        <end position="178"/>
    </location>
</feature>
<comment type="subcellular location">
    <subcellularLocation>
        <location evidence="1">Membrane</location>
        <topology evidence="1">Multi-pass membrane protein</topology>
    </subcellularLocation>
</comment>
<feature type="transmembrane region" description="Helical" evidence="10">
    <location>
        <begin position="127"/>
        <end position="148"/>
    </location>
</feature>
<dbReference type="GO" id="GO:0009922">
    <property type="term" value="F:fatty acid elongase activity"/>
    <property type="evidence" value="ECO:0007669"/>
    <property type="project" value="UniProtKB-EC"/>
</dbReference>
<proteinExistence type="inferred from homology"/>
<feature type="transmembrane region" description="Helical" evidence="10">
    <location>
        <begin position="101"/>
        <end position="121"/>
    </location>
</feature>
<evidence type="ECO:0000256" key="6">
    <source>
        <dbReference type="ARBA" id="ARBA00022989"/>
    </source>
</evidence>
<keyword evidence="2 10" id="KW-0444">Lipid biosynthesis</keyword>
<keyword evidence="3 10" id="KW-0808">Transferase</keyword>
<evidence type="ECO:0000256" key="2">
    <source>
        <dbReference type="ARBA" id="ARBA00022516"/>
    </source>
</evidence>
<keyword evidence="5 10" id="KW-0276">Fatty acid metabolism</keyword>
<dbReference type="EC" id="2.3.1.199" evidence="10"/>
<evidence type="ECO:0000313" key="12">
    <source>
        <dbReference type="Proteomes" id="UP000310200"/>
    </source>
</evidence>
<dbReference type="EMBL" id="QBLH01003331">
    <property type="protein sequence ID" value="TGZ38997.1"/>
    <property type="molecule type" value="Genomic_DNA"/>
</dbReference>
<evidence type="ECO:0000256" key="4">
    <source>
        <dbReference type="ARBA" id="ARBA00022692"/>
    </source>
</evidence>
<dbReference type="GO" id="GO:0019367">
    <property type="term" value="P:fatty acid elongation, saturated fatty acid"/>
    <property type="evidence" value="ECO:0007669"/>
    <property type="project" value="TreeGrafter"/>
</dbReference>
<feature type="transmembrane region" description="Helical" evidence="10">
    <location>
        <begin position="70"/>
        <end position="89"/>
    </location>
</feature>
<dbReference type="STRING" id="300112.A0A4S2JWE6"/>
<protein>
    <recommendedName>
        <fullName evidence="10">Elongation of very long chain fatty acids protein</fullName>
        <ecNumber evidence="10">2.3.1.199</ecNumber>
    </recommendedName>
    <alternativeName>
        <fullName evidence="10">Very-long-chain 3-oxoacyl-CoA synthase</fullName>
    </alternativeName>
</protein>
<accession>A0A4S2JWE6</accession>
<dbReference type="GO" id="GO:0034626">
    <property type="term" value="P:fatty acid elongation, polyunsaturated fatty acid"/>
    <property type="evidence" value="ECO:0007669"/>
    <property type="project" value="TreeGrafter"/>
</dbReference>
<evidence type="ECO:0000256" key="10">
    <source>
        <dbReference type="RuleBase" id="RU361115"/>
    </source>
</evidence>
<keyword evidence="12" id="KW-1185">Reference proteome</keyword>
<evidence type="ECO:0000256" key="7">
    <source>
        <dbReference type="ARBA" id="ARBA00023098"/>
    </source>
</evidence>
<dbReference type="GO" id="GO:0030148">
    <property type="term" value="P:sphingolipid biosynthetic process"/>
    <property type="evidence" value="ECO:0007669"/>
    <property type="project" value="TreeGrafter"/>
</dbReference>
<evidence type="ECO:0000256" key="9">
    <source>
        <dbReference type="ARBA" id="ARBA00023160"/>
    </source>
</evidence>
<dbReference type="PANTHER" id="PTHR11157:SF69">
    <property type="entry name" value="ELONGATION OF VERY LONG CHAIN FATTY ACIDS PROTEIN 7"/>
    <property type="match status" value="1"/>
</dbReference>
<evidence type="ECO:0000313" key="11">
    <source>
        <dbReference type="EMBL" id="TGZ38997.1"/>
    </source>
</evidence>
<evidence type="ECO:0000256" key="8">
    <source>
        <dbReference type="ARBA" id="ARBA00023136"/>
    </source>
</evidence>
<sequence>MREWCSSYYKRRDRDNHMTVRARRYRTIGSDRHVRQLCNIRKRIVYNCPSWISYMTYIVTGRNSSLTRCAWYFFLLKIFDYVETIVFVLRKKDNQISGLHLYHHVSTLLLSWAGIRFYAVAPMVLTCIINCFIHTIMYTYYFLAAWGSNVQKAVTPLKRWITIAQMIQFVVLILYASQKYVLKDCEIVNNYVIALFVGNVVINFFMFHNFYQKTYKEVKKVQSTSSRSTASQFFLSNTTCNIWIFVLRAWLWASVHEEQAAILINDVHEVVQYRPNISKFN</sequence>
<dbReference type="AlphaFoldDB" id="A0A4S2JWE6"/>
<comment type="caution">
    <text evidence="11">The sequence shown here is derived from an EMBL/GenBank/DDBJ whole genome shotgun (WGS) entry which is preliminary data.</text>
</comment>
<evidence type="ECO:0000256" key="3">
    <source>
        <dbReference type="ARBA" id="ARBA00022679"/>
    </source>
</evidence>